<evidence type="ECO:0000313" key="2">
    <source>
        <dbReference type="Proteomes" id="UP000010467"/>
    </source>
</evidence>
<dbReference type="Proteomes" id="UP000010467">
    <property type="component" value="Chromosome"/>
</dbReference>
<dbReference type="KEGG" id="dpd:Deipe_1501"/>
<dbReference type="HOGENOM" id="CLU_2768981_0_0_0"/>
<gene>
    <name evidence="1" type="ordered locus">Deipe_1501</name>
</gene>
<dbReference type="PATRIC" id="fig|937777.3.peg.1505"/>
<sequence>MVVEEVFATHRAARRAVAEAQVLVMQAERDDLMPQVQELRLLFITAPWRADYLRAVRRIALEFTARLKN</sequence>
<proteinExistence type="predicted"/>
<protein>
    <submittedName>
        <fullName evidence="1">Uncharacterized protein</fullName>
    </submittedName>
</protein>
<organism evidence="1 2">
    <name type="scientific">Deinococcus peraridilitoris (strain DSM 19664 / LMG 22246 / CIP 109416 / KR-200)</name>
    <dbReference type="NCBI Taxonomy" id="937777"/>
    <lineage>
        <taxon>Bacteria</taxon>
        <taxon>Thermotogati</taxon>
        <taxon>Deinococcota</taxon>
        <taxon>Deinococci</taxon>
        <taxon>Deinococcales</taxon>
        <taxon>Deinococcaceae</taxon>
        <taxon>Deinococcus</taxon>
    </lineage>
</organism>
<dbReference type="AlphaFoldDB" id="L0A1I8"/>
<evidence type="ECO:0000313" key="1">
    <source>
        <dbReference type="EMBL" id="AFZ67042.1"/>
    </source>
</evidence>
<dbReference type="RefSeq" id="WP_015235350.1">
    <property type="nucleotide sequence ID" value="NC_019793.1"/>
</dbReference>
<dbReference type="EMBL" id="CP003382">
    <property type="protein sequence ID" value="AFZ67042.1"/>
    <property type="molecule type" value="Genomic_DNA"/>
</dbReference>
<accession>L0A1I8</accession>
<reference evidence="2" key="1">
    <citation type="submission" date="2012-03" db="EMBL/GenBank/DDBJ databases">
        <title>Complete sequence of chromosome of Deinococcus peraridilitoris DSM 19664.</title>
        <authorList>
            <person name="Lucas S."/>
            <person name="Copeland A."/>
            <person name="Lapidus A."/>
            <person name="Glavina del Rio T."/>
            <person name="Dalin E."/>
            <person name="Tice H."/>
            <person name="Bruce D."/>
            <person name="Goodwin L."/>
            <person name="Pitluck S."/>
            <person name="Peters L."/>
            <person name="Mikhailova N."/>
            <person name="Lu M."/>
            <person name="Kyrpides N."/>
            <person name="Mavromatis K."/>
            <person name="Ivanova N."/>
            <person name="Brettin T."/>
            <person name="Detter J.C."/>
            <person name="Han C."/>
            <person name="Larimer F."/>
            <person name="Land M."/>
            <person name="Hauser L."/>
            <person name="Markowitz V."/>
            <person name="Cheng J.-F."/>
            <person name="Hugenholtz P."/>
            <person name="Woyke T."/>
            <person name="Wu D."/>
            <person name="Pukall R."/>
            <person name="Steenblock K."/>
            <person name="Brambilla E."/>
            <person name="Klenk H.-P."/>
            <person name="Eisen J.A."/>
        </authorList>
    </citation>
    <scope>NUCLEOTIDE SEQUENCE [LARGE SCALE GENOMIC DNA]</scope>
    <source>
        <strain evidence="2">DSM 19664 / LMG 22246 / CIP 109416 / KR-200</strain>
    </source>
</reference>
<keyword evidence="2" id="KW-1185">Reference proteome</keyword>
<name>L0A1I8_DEIPD</name>